<reference evidence="5" key="1">
    <citation type="submission" date="2016-11" db="UniProtKB">
        <authorList>
            <consortium name="WormBaseParasite"/>
        </authorList>
    </citation>
    <scope>IDENTIFICATION</scope>
</reference>
<feature type="region of interest" description="Disordered" evidence="2">
    <location>
        <begin position="157"/>
        <end position="202"/>
    </location>
</feature>
<feature type="compositionally biased region" description="Low complexity" evidence="2">
    <location>
        <begin position="116"/>
        <end position="128"/>
    </location>
</feature>
<dbReference type="Proteomes" id="UP000095284">
    <property type="component" value="Unplaced"/>
</dbReference>
<accession>A0A1I7ST60</accession>
<feature type="region of interest" description="Disordered" evidence="2">
    <location>
        <begin position="340"/>
        <end position="379"/>
    </location>
</feature>
<dbReference type="InterPro" id="IPR003228">
    <property type="entry name" value="TFIID_TAF12_dom"/>
</dbReference>
<dbReference type="GO" id="GO:0005669">
    <property type="term" value="C:transcription factor TFIID complex"/>
    <property type="evidence" value="ECO:0007669"/>
    <property type="project" value="InterPro"/>
</dbReference>
<feature type="compositionally biased region" description="Low complexity" evidence="2">
    <location>
        <begin position="188"/>
        <end position="202"/>
    </location>
</feature>
<evidence type="ECO:0000259" key="3">
    <source>
        <dbReference type="Pfam" id="PF03847"/>
    </source>
</evidence>
<evidence type="ECO:0000256" key="2">
    <source>
        <dbReference type="SAM" id="MobiDB-lite"/>
    </source>
</evidence>
<feature type="region of interest" description="Disordered" evidence="2">
    <location>
        <begin position="1"/>
        <end position="143"/>
    </location>
</feature>
<evidence type="ECO:0000313" key="4">
    <source>
        <dbReference type="Proteomes" id="UP000095284"/>
    </source>
</evidence>
<dbReference type="Gene3D" id="1.10.20.10">
    <property type="entry name" value="Histone, subunit A"/>
    <property type="match status" value="1"/>
</dbReference>
<feature type="compositionally biased region" description="Polar residues" evidence="2">
    <location>
        <begin position="1"/>
        <end position="13"/>
    </location>
</feature>
<dbReference type="Pfam" id="PF03847">
    <property type="entry name" value="TFIID_20kDa"/>
    <property type="match status" value="1"/>
</dbReference>
<dbReference type="InterPro" id="IPR009072">
    <property type="entry name" value="Histone-fold"/>
</dbReference>
<protein>
    <recommendedName>
        <fullName evidence="1">Transcription initiation factor TFIID subunit 12</fullName>
    </recommendedName>
</protein>
<dbReference type="WBParaSite" id="BXY_1623000.1">
    <property type="protein sequence ID" value="BXY_1623000.1"/>
    <property type="gene ID" value="BXY_1623000"/>
</dbReference>
<evidence type="ECO:0000256" key="1">
    <source>
        <dbReference type="ARBA" id="ARBA00017484"/>
    </source>
</evidence>
<organism evidence="4 5">
    <name type="scientific">Bursaphelenchus xylophilus</name>
    <name type="common">Pinewood nematode worm</name>
    <name type="synonym">Aphelenchoides xylophilus</name>
    <dbReference type="NCBI Taxonomy" id="6326"/>
    <lineage>
        <taxon>Eukaryota</taxon>
        <taxon>Metazoa</taxon>
        <taxon>Ecdysozoa</taxon>
        <taxon>Nematoda</taxon>
        <taxon>Chromadorea</taxon>
        <taxon>Rhabditida</taxon>
        <taxon>Tylenchina</taxon>
        <taxon>Tylenchomorpha</taxon>
        <taxon>Aphelenchoidea</taxon>
        <taxon>Aphelenchoididae</taxon>
        <taxon>Bursaphelenchus</taxon>
    </lineage>
</organism>
<feature type="compositionally biased region" description="Polar residues" evidence="2">
    <location>
        <begin position="157"/>
        <end position="185"/>
    </location>
</feature>
<feature type="domain" description="Transcription initiation factor TFIID subunit 12" evidence="3">
    <location>
        <begin position="434"/>
        <end position="497"/>
    </location>
</feature>
<evidence type="ECO:0000313" key="5">
    <source>
        <dbReference type="WBParaSite" id="BXY_1623000.1"/>
    </source>
</evidence>
<name>A0A1I7ST60_BURXY</name>
<proteinExistence type="predicted"/>
<dbReference type="GO" id="GO:0006352">
    <property type="term" value="P:DNA-templated transcription initiation"/>
    <property type="evidence" value="ECO:0007669"/>
    <property type="project" value="InterPro"/>
</dbReference>
<sequence>MSNFYEMQNNQPNPAFRPQFPGQVRYPPPGMGGNLRLSNSCNPRLFPLMNPQNYSSQYGNNSQQNQSQLMGMLADSPSSSQQPRSEHVQGVPPMYRGQQTPNVNRTMNKVSNPQMQHSSYNQNSYGQQPQPPQGHVPSPGYQQMQYNGQTRMVVRQQVSVESSPQNFAQPSGQRSMTPQLQMNDSPHQRSNGSSQPSSVQSQYNNEEYPAYNQPSNVQDGQPRPHLVRNVRMTAPNGRGSFVAQAVRYAPPRPGPGNPQMTGRVSVYEYNTTRSESRMIVQQAPGARPENVIINQQPPRSQQFFRPATPNNSLRQALGHDAQQNVIVSQPNTVVRPIFNGQPTFTRRPSVDHGVPSGSIETAPVEDNTESENGEAFPKKAKQPVVVKILKNTPRPPAKKVGKKDGQMGGGQMDDDKPRSHTLIDRKNAVVTREVLDKVTQAMDPPMVLEENVKSGVMMYMESLVDDLVRETVKAATVRKSNEIKTKDIDFVLRKYNITVHGSTGQSSSKKNQALDQRLAVIDRNLKK</sequence>
<feature type="region of interest" description="Disordered" evidence="2">
    <location>
        <begin position="393"/>
        <end position="419"/>
    </location>
</feature>
<feature type="compositionally biased region" description="Low complexity" evidence="2">
    <location>
        <begin position="52"/>
        <end position="68"/>
    </location>
</feature>
<feature type="compositionally biased region" description="Polar residues" evidence="2">
    <location>
        <begin position="97"/>
        <end position="115"/>
    </location>
</feature>
<dbReference type="AlphaFoldDB" id="A0A1I7ST60"/>
<dbReference type="GO" id="GO:0046982">
    <property type="term" value="F:protein heterodimerization activity"/>
    <property type="evidence" value="ECO:0007669"/>
    <property type="project" value="InterPro"/>
</dbReference>